<dbReference type="OrthoDB" id="10262287at2759"/>
<dbReference type="Proteomes" id="UP000799324">
    <property type="component" value="Unassembled WGS sequence"/>
</dbReference>
<organism evidence="2 3">
    <name type="scientific">Lophiostoma macrostomum CBS 122681</name>
    <dbReference type="NCBI Taxonomy" id="1314788"/>
    <lineage>
        <taxon>Eukaryota</taxon>
        <taxon>Fungi</taxon>
        <taxon>Dikarya</taxon>
        <taxon>Ascomycota</taxon>
        <taxon>Pezizomycotina</taxon>
        <taxon>Dothideomycetes</taxon>
        <taxon>Pleosporomycetidae</taxon>
        <taxon>Pleosporales</taxon>
        <taxon>Lophiostomataceae</taxon>
        <taxon>Lophiostoma</taxon>
    </lineage>
</organism>
<accession>A0A6A6TRP1</accession>
<sequence length="658" mass="71625">MAPITPFNASEISEKARRDLLLLLEGIRGKKNLVLEKALAGPLNLLVKFSTLQEYGVDKPFFLENDNVDSSQRNVVFLVRGEKAKTVLTVADQIKRIRRDSQIEHEFSIFWVPRRTVVSDQLLEEAGVLGEASVSEWPLFFVPLADDVLSLELDTAVEDLYLRKDPTSVYLAAKALMQQQQKYGLFPRIIGKGDQAKRLADLLIRMRTEITAGESSSSIGPSFLGLTPSSTIDSLVIIDREVDFPTVLLTQLTYEGLLDEVFNIAANQTEVDSSIVGGAAPQPGQTGSASTSMKRKVIIDPKDTLYSTLGDANFAIVGGLLNKAARHLQSSTERNQLAAKTTSELRDFVARLPGYQAEQASLKLHTSLAEEIIKHTRTDIFTRSLEVQQNIMCGADPTTQHDSITELIARDVPLPSILRLLALECTTNAGMRPKDLETFKRAIIQAYGPQHLLTLSGLEKMGLLAPRGGLSIGGTGPAAKPGSVTNYTPLRKSLRIWDDEVNETDPNDISYVFSGYAPLSVRLVQSIIQKQTLANLIKPSSHPQASAQANPLAQGLRIFDDASKYVRGATFDEVQTGEEKAVKAKSMLNGSQHDGAKTVVVFYLGGVTRAEIAALRFVGSKLKEVGGEGRGSRIVICSTGIVKGGDLVGAALEKRRFG</sequence>
<dbReference type="Gene3D" id="3.40.50.2060">
    <property type="match status" value="1"/>
</dbReference>
<dbReference type="InterPro" id="IPR036045">
    <property type="entry name" value="Sec1-like_sf"/>
</dbReference>
<dbReference type="Gene3D" id="3.40.50.1910">
    <property type="match status" value="1"/>
</dbReference>
<dbReference type="AlphaFoldDB" id="A0A6A6TRP1"/>
<dbReference type="Gene3D" id="1.25.40.850">
    <property type="match status" value="1"/>
</dbReference>
<keyword evidence="3" id="KW-1185">Reference proteome</keyword>
<name>A0A6A6TRP1_9PLEO</name>
<evidence type="ECO:0000313" key="3">
    <source>
        <dbReference type="Proteomes" id="UP000799324"/>
    </source>
</evidence>
<dbReference type="InterPro" id="IPR043155">
    <property type="entry name" value="VPS33_dom3b"/>
</dbReference>
<dbReference type="GO" id="GO:0016192">
    <property type="term" value="P:vesicle-mediated transport"/>
    <property type="evidence" value="ECO:0007669"/>
    <property type="project" value="InterPro"/>
</dbReference>
<dbReference type="InterPro" id="IPR043127">
    <property type="entry name" value="Sec-1-like_dom3a"/>
</dbReference>
<gene>
    <name evidence="2" type="ORF">K491DRAFT_584066</name>
</gene>
<proteinExistence type="inferred from homology"/>
<evidence type="ECO:0000256" key="1">
    <source>
        <dbReference type="ARBA" id="ARBA00009884"/>
    </source>
</evidence>
<dbReference type="InterPro" id="IPR043154">
    <property type="entry name" value="Sec-1-like_dom1"/>
</dbReference>
<dbReference type="InterPro" id="IPR001619">
    <property type="entry name" value="Sec1-like"/>
</dbReference>
<dbReference type="InterPro" id="IPR027482">
    <property type="entry name" value="Sec1-like_dom2"/>
</dbReference>
<dbReference type="Gene3D" id="3.90.830.10">
    <property type="entry name" value="Syntaxin Binding Protein 1, Chain A, domain 2"/>
    <property type="match status" value="1"/>
</dbReference>
<dbReference type="SUPFAM" id="SSF56815">
    <property type="entry name" value="Sec1/munc18-like (SM) proteins"/>
    <property type="match status" value="1"/>
</dbReference>
<reference evidence="2" key="1">
    <citation type="journal article" date="2020" name="Stud. Mycol.">
        <title>101 Dothideomycetes genomes: a test case for predicting lifestyles and emergence of pathogens.</title>
        <authorList>
            <person name="Haridas S."/>
            <person name="Albert R."/>
            <person name="Binder M."/>
            <person name="Bloem J."/>
            <person name="Labutti K."/>
            <person name="Salamov A."/>
            <person name="Andreopoulos B."/>
            <person name="Baker S."/>
            <person name="Barry K."/>
            <person name="Bills G."/>
            <person name="Bluhm B."/>
            <person name="Cannon C."/>
            <person name="Castanera R."/>
            <person name="Culley D."/>
            <person name="Daum C."/>
            <person name="Ezra D."/>
            <person name="Gonzalez J."/>
            <person name="Henrissat B."/>
            <person name="Kuo A."/>
            <person name="Liang C."/>
            <person name="Lipzen A."/>
            <person name="Lutzoni F."/>
            <person name="Magnuson J."/>
            <person name="Mondo S."/>
            <person name="Nolan M."/>
            <person name="Ohm R."/>
            <person name="Pangilinan J."/>
            <person name="Park H.-J."/>
            <person name="Ramirez L."/>
            <person name="Alfaro M."/>
            <person name="Sun H."/>
            <person name="Tritt A."/>
            <person name="Yoshinaga Y."/>
            <person name="Zwiers L.-H."/>
            <person name="Turgeon B."/>
            <person name="Goodwin S."/>
            <person name="Spatafora J."/>
            <person name="Crous P."/>
            <person name="Grigoriev I."/>
        </authorList>
    </citation>
    <scope>NUCLEOTIDE SEQUENCE</scope>
    <source>
        <strain evidence="2">CBS 122681</strain>
    </source>
</reference>
<evidence type="ECO:0000313" key="2">
    <source>
        <dbReference type="EMBL" id="KAF2662715.1"/>
    </source>
</evidence>
<dbReference type="EMBL" id="MU004288">
    <property type="protein sequence ID" value="KAF2662715.1"/>
    <property type="molecule type" value="Genomic_DNA"/>
</dbReference>
<comment type="similarity">
    <text evidence="1">Belongs to the STXBP/unc-18/SEC1 family.</text>
</comment>
<dbReference type="Pfam" id="PF00995">
    <property type="entry name" value="Sec1"/>
    <property type="match status" value="1"/>
</dbReference>
<protein>
    <submittedName>
        <fullName evidence="2">Sec1-like protein</fullName>
    </submittedName>
</protein>
<dbReference type="PANTHER" id="PTHR11679">
    <property type="entry name" value="VESICLE PROTEIN SORTING-ASSOCIATED"/>
    <property type="match status" value="1"/>
</dbReference>